<dbReference type="Pfam" id="PF22939">
    <property type="entry name" value="WHD_GPIID"/>
    <property type="match status" value="1"/>
</dbReference>
<comment type="caution">
    <text evidence="6">The sequence shown here is derived from an EMBL/GenBank/DDBJ whole genome shotgun (WGS) entry which is preliminary data.</text>
</comment>
<dbReference type="SUPFAM" id="SSF52540">
    <property type="entry name" value="P-loop containing nucleoside triphosphate hydrolases"/>
    <property type="match status" value="1"/>
</dbReference>
<feature type="domain" description="Nephrocystin 3-like N-terminal" evidence="5">
    <location>
        <begin position="189"/>
        <end position="356"/>
    </location>
</feature>
<dbReference type="InterPro" id="IPR056884">
    <property type="entry name" value="NPHP3-like_N"/>
</dbReference>
<evidence type="ECO:0000256" key="2">
    <source>
        <dbReference type="PROSITE-ProRule" id="PRU00023"/>
    </source>
</evidence>
<dbReference type="InterPro" id="IPR002110">
    <property type="entry name" value="Ankyrin_rpt"/>
</dbReference>
<dbReference type="SUPFAM" id="SSF48403">
    <property type="entry name" value="Ankyrin repeat"/>
    <property type="match status" value="1"/>
</dbReference>
<evidence type="ECO:0000259" key="3">
    <source>
        <dbReference type="Pfam" id="PF17107"/>
    </source>
</evidence>
<feature type="domain" description="GPI inositol-deacylase winged helix" evidence="4">
    <location>
        <begin position="467"/>
        <end position="555"/>
    </location>
</feature>
<feature type="repeat" description="ANK" evidence="2">
    <location>
        <begin position="889"/>
        <end position="921"/>
    </location>
</feature>
<feature type="repeat" description="ANK" evidence="2">
    <location>
        <begin position="756"/>
        <end position="788"/>
    </location>
</feature>
<feature type="repeat" description="ANK" evidence="2">
    <location>
        <begin position="923"/>
        <end position="955"/>
    </location>
</feature>
<proteinExistence type="predicted"/>
<dbReference type="Pfam" id="PF17107">
    <property type="entry name" value="SesA"/>
    <property type="match status" value="1"/>
</dbReference>
<dbReference type="Proteomes" id="UP001301769">
    <property type="component" value="Unassembled WGS sequence"/>
</dbReference>
<dbReference type="InterPro" id="IPR027417">
    <property type="entry name" value="P-loop_NTPase"/>
</dbReference>
<reference evidence="6" key="2">
    <citation type="submission" date="2023-05" db="EMBL/GenBank/DDBJ databases">
        <authorList>
            <consortium name="Lawrence Berkeley National Laboratory"/>
            <person name="Steindorff A."/>
            <person name="Hensen N."/>
            <person name="Bonometti L."/>
            <person name="Westerberg I."/>
            <person name="Brannstrom I.O."/>
            <person name="Guillou S."/>
            <person name="Cros-Aarteil S."/>
            <person name="Calhoun S."/>
            <person name="Haridas S."/>
            <person name="Kuo A."/>
            <person name="Mondo S."/>
            <person name="Pangilinan J."/>
            <person name="Riley R."/>
            <person name="Labutti K."/>
            <person name="Andreopoulos B."/>
            <person name="Lipzen A."/>
            <person name="Chen C."/>
            <person name="Yanf M."/>
            <person name="Daum C."/>
            <person name="Ng V."/>
            <person name="Clum A."/>
            <person name="Ohm R."/>
            <person name="Martin F."/>
            <person name="Silar P."/>
            <person name="Natvig D."/>
            <person name="Lalanne C."/>
            <person name="Gautier V."/>
            <person name="Ament-Velasquez S.L."/>
            <person name="Kruys A."/>
            <person name="Hutchinson M.I."/>
            <person name="Powell A.J."/>
            <person name="Barry K."/>
            <person name="Miller A.N."/>
            <person name="Grigoriev I.V."/>
            <person name="Debuchy R."/>
            <person name="Gladieux P."/>
            <person name="Thoren M.H."/>
            <person name="Johannesson H."/>
        </authorList>
    </citation>
    <scope>NUCLEOTIDE SEQUENCE</scope>
    <source>
        <strain evidence="6">PSN293</strain>
    </source>
</reference>
<dbReference type="Gene3D" id="3.40.50.300">
    <property type="entry name" value="P-loop containing nucleotide triphosphate hydrolases"/>
    <property type="match status" value="1"/>
</dbReference>
<dbReference type="SMART" id="SM00248">
    <property type="entry name" value="ANK"/>
    <property type="match status" value="8"/>
</dbReference>
<protein>
    <submittedName>
        <fullName evidence="6">Uncharacterized protein</fullName>
    </submittedName>
</protein>
<dbReference type="PANTHER" id="PTHR10039:SF14">
    <property type="entry name" value="NACHT DOMAIN-CONTAINING PROTEIN"/>
    <property type="match status" value="1"/>
</dbReference>
<keyword evidence="7" id="KW-1185">Reference proteome</keyword>
<reference evidence="6" key="1">
    <citation type="journal article" date="2023" name="Mol. Phylogenet. Evol.">
        <title>Genome-scale phylogeny and comparative genomics of the fungal order Sordariales.</title>
        <authorList>
            <person name="Hensen N."/>
            <person name="Bonometti L."/>
            <person name="Westerberg I."/>
            <person name="Brannstrom I.O."/>
            <person name="Guillou S."/>
            <person name="Cros-Aarteil S."/>
            <person name="Calhoun S."/>
            <person name="Haridas S."/>
            <person name="Kuo A."/>
            <person name="Mondo S."/>
            <person name="Pangilinan J."/>
            <person name="Riley R."/>
            <person name="LaButti K."/>
            <person name="Andreopoulos B."/>
            <person name="Lipzen A."/>
            <person name="Chen C."/>
            <person name="Yan M."/>
            <person name="Daum C."/>
            <person name="Ng V."/>
            <person name="Clum A."/>
            <person name="Steindorff A."/>
            <person name="Ohm R.A."/>
            <person name="Martin F."/>
            <person name="Silar P."/>
            <person name="Natvig D.O."/>
            <person name="Lalanne C."/>
            <person name="Gautier V."/>
            <person name="Ament-Velasquez S.L."/>
            <person name="Kruys A."/>
            <person name="Hutchinson M.I."/>
            <person name="Powell A.J."/>
            <person name="Barry K."/>
            <person name="Miller A.N."/>
            <person name="Grigoriev I.V."/>
            <person name="Debuchy R."/>
            <person name="Gladieux P."/>
            <person name="Hiltunen Thoren M."/>
            <person name="Johannesson H."/>
        </authorList>
    </citation>
    <scope>NUCLEOTIDE SEQUENCE</scope>
    <source>
        <strain evidence="6">PSN293</strain>
    </source>
</reference>
<evidence type="ECO:0000256" key="1">
    <source>
        <dbReference type="ARBA" id="ARBA00022737"/>
    </source>
</evidence>
<dbReference type="PANTHER" id="PTHR10039">
    <property type="entry name" value="AMELOGENIN"/>
    <property type="match status" value="1"/>
</dbReference>
<feature type="domain" description="NACHT-NTPase and P-loop NTPases N-terminal" evidence="3">
    <location>
        <begin position="10"/>
        <end position="131"/>
    </location>
</feature>
<dbReference type="AlphaFoldDB" id="A0AAN6Y0D5"/>
<dbReference type="InterPro" id="IPR031352">
    <property type="entry name" value="SesA"/>
</dbReference>
<feature type="repeat" description="ANK" evidence="2">
    <location>
        <begin position="855"/>
        <end position="887"/>
    </location>
</feature>
<keyword evidence="1" id="KW-0677">Repeat</keyword>
<organism evidence="6 7">
    <name type="scientific">Rhypophila decipiens</name>
    <dbReference type="NCBI Taxonomy" id="261697"/>
    <lineage>
        <taxon>Eukaryota</taxon>
        <taxon>Fungi</taxon>
        <taxon>Dikarya</taxon>
        <taxon>Ascomycota</taxon>
        <taxon>Pezizomycotina</taxon>
        <taxon>Sordariomycetes</taxon>
        <taxon>Sordariomycetidae</taxon>
        <taxon>Sordariales</taxon>
        <taxon>Naviculisporaceae</taxon>
        <taxon>Rhypophila</taxon>
    </lineage>
</organism>
<dbReference type="InterPro" id="IPR054471">
    <property type="entry name" value="GPIID_WHD"/>
</dbReference>
<dbReference type="EMBL" id="MU858178">
    <property type="protein sequence ID" value="KAK4210289.1"/>
    <property type="molecule type" value="Genomic_DNA"/>
</dbReference>
<accession>A0AAN6Y0D5</accession>
<dbReference type="InterPro" id="IPR036770">
    <property type="entry name" value="Ankyrin_rpt-contain_sf"/>
</dbReference>
<gene>
    <name evidence="6" type="ORF">QBC37DRAFT_35880</name>
</gene>
<dbReference type="PRINTS" id="PR01415">
    <property type="entry name" value="ANKYRIN"/>
</dbReference>
<name>A0AAN6Y0D5_9PEZI</name>
<sequence length="1049" mass="117631">MSGFEVVGLITSIITITETLVKVYKCLKDIEDLPREFQDVGNRLPLLGQSLHAAKSGAGSITSDGEADALHTLLVSCEKKTEQLLEIFEKIRDNATERSVKAAYKKLDLRLGKASRVQTLMDEILKDVQVLAAHRAFKPALRAQVSALGEARKTLVLVERQERIKAMLKKLEYKDLNERKDRNPERIEGTCHWFVTHPIFRDWRESQASRLLWVSANPGCGKSVLARYLVDKVLPTSAGGRTTCYFFFKDSPDQKSVTIALRSILHQFFQQKPNLLSDDILDRNDDDKDFATSFRALWDVLTAAAEDETAGDIVCILDAIDECERSGWTQLARSLCKFYSTVKTGSSRLKFLLTSRPYVEIGQDFQPLEIPDLPTIHLTGEGDAAMKLISREIDIFIVARTKALQARLKLEPDELTFLQEKLTSNPNRTYLWVHLTLDLIKRHIIIDKAGIRKATSHLPREVYEAYEQLLARSPDRTEAKKLLHMIVAAERPLTLREMALASAVGAHGSYDALKHELLGPERFRDHLLHLCGLLVIIEDSKIYLLHQTAKEFLVRPESGDVPGDGSSGKKFEWKHSLRLRDSHRILADVCIRHLYFSEFETQPLDENTPVAQYVDGHLFLGYSARYWTTHFREAHINSNAIIQSALGLCDANSKRCQTWLRVYWGSTNMEFPAKFTSLMIGSYFGIAAAVSVLLKVDNIDLNARDDTYGRTALSWAAGNGLPGVCKLLIKGSGNRFKGYFKQILKLGAEVDLLDWHRRTALSYAVWNGHKAVVELLVKNRAQVSVEDQNGGTPLSYAVCNGREDIIQLLLKGDTKVDSEDMIRRLLVSGARNGDMAVVQLLLEKNADLETKDTEYGRTPLSWAARNGHEAVVKVLLEKNADLETKDTKYGRTPLSWAAENGHEAVVKVLLEKNADLETKDTKFGRTPLSWAAENGHEAVVKVLLEKNADLGTKDTEYGRTPLSWAAKNGHEAVVKVLQCLQTLEGHSGWVRSLPSPQMASGWHRVQAIGPSRSGIPPLSRFFLKRMPSLGIYRLGAVQNVKSYHDSIGI</sequence>
<dbReference type="Pfam" id="PF24883">
    <property type="entry name" value="NPHP3_N"/>
    <property type="match status" value="1"/>
</dbReference>
<evidence type="ECO:0000259" key="5">
    <source>
        <dbReference type="Pfam" id="PF24883"/>
    </source>
</evidence>
<feature type="repeat" description="ANK" evidence="2">
    <location>
        <begin position="789"/>
        <end position="821"/>
    </location>
</feature>
<dbReference type="Pfam" id="PF12796">
    <property type="entry name" value="Ank_2"/>
    <property type="match status" value="3"/>
</dbReference>
<evidence type="ECO:0000313" key="7">
    <source>
        <dbReference type="Proteomes" id="UP001301769"/>
    </source>
</evidence>
<dbReference type="PROSITE" id="PS50088">
    <property type="entry name" value="ANK_REPEAT"/>
    <property type="match status" value="5"/>
</dbReference>
<dbReference type="PROSITE" id="PS50297">
    <property type="entry name" value="ANK_REP_REGION"/>
    <property type="match status" value="5"/>
</dbReference>
<keyword evidence="2" id="KW-0040">ANK repeat</keyword>
<evidence type="ECO:0000259" key="4">
    <source>
        <dbReference type="Pfam" id="PF22939"/>
    </source>
</evidence>
<dbReference type="Gene3D" id="1.25.40.20">
    <property type="entry name" value="Ankyrin repeat-containing domain"/>
    <property type="match status" value="5"/>
</dbReference>
<evidence type="ECO:0000313" key="6">
    <source>
        <dbReference type="EMBL" id="KAK4210289.1"/>
    </source>
</evidence>